<gene>
    <name evidence="1" type="ORF">NITMOv2_1257</name>
</gene>
<evidence type="ECO:0000313" key="2">
    <source>
        <dbReference type="Proteomes" id="UP000069205"/>
    </source>
</evidence>
<keyword evidence="2" id="KW-1185">Reference proteome</keyword>
<accession>A0A0K2G9R7</accession>
<protein>
    <submittedName>
        <fullName evidence="1">Uncharacterized protein</fullName>
    </submittedName>
</protein>
<dbReference type="AlphaFoldDB" id="A0A0K2G9R7"/>
<reference evidence="1 2" key="1">
    <citation type="journal article" date="2015" name="Proc. Natl. Acad. Sci. U.S.A.">
        <title>Expanded metabolic versatility of ubiquitous nitrite-oxidizing bacteria from the genus Nitrospira.</title>
        <authorList>
            <person name="Koch H."/>
            <person name="Lucker S."/>
            <person name="Albertsen M."/>
            <person name="Kitzinger K."/>
            <person name="Herbold C."/>
            <person name="Spieck E."/>
            <person name="Nielsen P.H."/>
            <person name="Wagner M."/>
            <person name="Daims H."/>
        </authorList>
    </citation>
    <scope>NUCLEOTIDE SEQUENCE [LARGE SCALE GENOMIC DNA]</scope>
    <source>
        <strain evidence="1 2">NSP M-1</strain>
    </source>
</reference>
<dbReference type="Proteomes" id="UP000069205">
    <property type="component" value="Chromosome"/>
</dbReference>
<dbReference type="PATRIC" id="fig|42253.5.peg.1237"/>
<dbReference type="KEGG" id="nmv:NITMOv2_1257"/>
<organism evidence="1 2">
    <name type="scientific">Nitrospira moscoviensis</name>
    <dbReference type="NCBI Taxonomy" id="42253"/>
    <lineage>
        <taxon>Bacteria</taxon>
        <taxon>Pseudomonadati</taxon>
        <taxon>Nitrospirota</taxon>
        <taxon>Nitrospiria</taxon>
        <taxon>Nitrospirales</taxon>
        <taxon>Nitrospiraceae</taxon>
        <taxon>Nitrospira</taxon>
    </lineage>
</organism>
<name>A0A0K2G9R7_NITMO</name>
<dbReference type="EMBL" id="CP011801">
    <property type="protein sequence ID" value="ALA57685.1"/>
    <property type="molecule type" value="Genomic_DNA"/>
</dbReference>
<proteinExistence type="predicted"/>
<sequence length="57" mass="6665">MDQMLIGTPPLKIQSLNPSTCHSYGLTKRNDTTNRWLRSINKSAARHSWRCRHCIRL</sequence>
<evidence type="ECO:0000313" key="1">
    <source>
        <dbReference type="EMBL" id="ALA57685.1"/>
    </source>
</evidence>